<name>A0ABT7FN86_9CORY</name>
<accession>A0ABT7FN86</accession>
<organism evidence="1 2">
    <name type="scientific">Corynebacterium accolens</name>
    <dbReference type="NCBI Taxonomy" id="38284"/>
    <lineage>
        <taxon>Bacteria</taxon>
        <taxon>Bacillati</taxon>
        <taxon>Actinomycetota</taxon>
        <taxon>Actinomycetes</taxon>
        <taxon>Mycobacteriales</taxon>
        <taxon>Corynebacteriaceae</taxon>
        <taxon>Corynebacterium</taxon>
    </lineage>
</organism>
<dbReference type="InterPro" id="IPR052544">
    <property type="entry name" value="Bacteriocin_Proc_Enz"/>
</dbReference>
<sequence>MSSEDSFPELQNLGVLQHFSNEPPNTECTVLDMWPDTPPLARDYAFASGVRSDETIAQLDEHHQHLREKLALTGPPHHVWENPIFAKQELNLPHGETISYTRSFKSVLNSRKSARFTNTELKSISLRSLASILYDSASFSKRPTTNEQKSGNIHFRSVPSAGGLCSTELIVRVSRCDSIDDGYYLYHPKNHSLLFLNHLEPYKEWKTAVGKQSHVVDAPIHFITVGDPRVISWKYESLNSIRTLWLEIGHLSQVIQMVATATDHLSRGISLFREDIIADNAGLDWRSFLWGMLIAVGPRDD</sequence>
<dbReference type="PANTHER" id="PTHR43745">
    <property type="entry name" value="NITROREDUCTASE MJ1384-RELATED"/>
    <property type="match status" value="1"/>
</dbReference>
<dbReference type="SUPFAM" id="SSF55469">
    <property type="entry name" value="FMN-dependent nitroreductase-like"/>
    <property type="match status" value="1"/>
</dbReference>
<dbReference type="NCBIfam" id="TIGR03605">
    <property type="entry name" value="antibiot_sagB"/>
    <property type="match status" value="1"/>
</dbReference>
<comment type="caution">
    <text evidence="1">The sequence shown here is derived from an EMBL/GenBank/DDBJ whole genome shotgun (WGS) entry which is preliminary data.</text>
</comment>
<dbReference type="InterPro" id="IPR020051">
    <property type="entry name" value="SagB-type_dehydrogenase"/>
</dbReference>
<proteinExistence type="predicted"/>
<evidence type="ECO:0000313" key="2">
    <source>
        <dbReference type="Proteomes" id="UP001239414"/>
    </source>
</evidence>
<gene>
    <name evidence="1" type="ORF">QPX34_03070</name>
</gene>
<reference evidence="1 2" key="1">
    <citation type="submission" date="2023-05" db="EMBL/GenBank/DDBJ databases">
        <title>Metabolic capabilities are highly conserved among human nasal-associated Corynebacterium species in pangenomic analyses.</title>
        <authorList>
            <person name="Tran T.H."/>
            <person name="Roberts A.Q."/>
            <person name="Escapa I.F."/>
            <person name="Gao W."/>
            <person name="Conlan S."/>
            <person name="Kong H."/>
            <person name="Segre J.A."/>
            <person name="Kelly M.S."/>
            <person name="Lemon K.P."/>
        </authorList>
    </citation>
    <scope>NUCLEOTIDE SEQUENCE [LARGE SCALE GENOMIC DNA]</scope>
    <source>
        <strain evidence="1 2">KPL3802</strain>
    </source>
</reference>
<dbReference type="Gene3D" id="3.40.109.10">
    <property type="entry name" value="NADH Oxidase"/>
    <property type="match status" value="1"/>
</dbReference>
<dbReference type="InterPro" id="IPR000415">
    <property type="entry name" value="Nitroreductase-like"/>
</dbReference>
<protein>
    <submittedName>
        <fullName evidence="1">SagB/ThcOx family dehydrogenase</fullName>
    </submittedName>
</protein>
<dbReference type="EMBL" id="JASNUO010000002">
    <property type="protein sequence ID" value="MDK4247009.1"/>
    <property type="molecule type" value="Genomic_DNA"/>
</dbReference>
<keyword evidence="2" id="KW-1185">Reference proteome</keyword>
<dbReference type="RefSeq" id="WP_278723935.1">
    <property type="nucleotide sequence ID" value="NZ_JASNUO010000002.1"/>
</dbReference>
<dbReference type="Proteomes" id="UP001239414">
    <property type="component" value="Unassembled WGS sequence"/>
</dbReference>
<dbReference type="CDD" id="cd02142">
    <property type="entry name" value="McbC_SagB-like_oxidoreductase"/>
    <property type="match status" value="1"/>
</dbReference>
<evidence type="ECO:0000313" key="1">
    <source>
        <dbReference type="EMBL" id="MDK4247009.1"/>
    </source>
</evidence>
<dbReference type="PANTHER" id="PTHR43745:SF2">
    <property type="entry name" value="NITROREDUCTASE MJ1384-RELATED"/>
    <property type="match status" value="1"/>
</dbReference>